<keyword evidence="4" id="KW-1185">Reference proteome</keyword>
<dbReference type="PANTHER" id="PTHR38795">
    <property type="entry name" value="DUF6604 DOMAIN-CONTAINING PROTEIN"/>
    <property type="match status" value="1"/>
</dbReference>
<feature type="region of interest" description="Disordered" evidence="1">
    <location>
        <begin position="171"/>
        <end position="217"/>
    </location>
</feature>
<dbReference type="Proteomes" id="UP000277580">
    <property type="component" value="Unassembled WGS sequence"/>
</dbReference>
<dbReference type="InParanoid" id="A0A3N4L1U0"/>
<reference evidence="3 4" key="1">
    <citation type="journal article" date="2018" name="Nat. Ecol. Evol.">
        <title>Pezizomycetes genomes reveal the molecular basis of ectomycorrhizal truffle lifestyle.</title>
        <authorList>
            <person name="Murat C."/>
            <person name="Payen T."/>
            <person name="Noel B."/>
            <person name="Kuo A."/>
            <person name="Morin E."/>
            <person name="Chen J."/>
            <person name="Kohler A."/>
            <person name="Krizsan K."/>
            <person name="Balestrini R."/>
            <person name="Da Silva C."/>
            <person name="Montanini B."/>
            <person name="Hainaut M."/>
            <person name="Levati E."/>
            <person name="Barry K.W."/>
            <person name="Belfiori B."/>
            <person name="Cichocki N."/>
            <person name="Clum A."/>
            <person name="Dockter R.B."/>
            <person name="Fauchery L."/>
            <person name="Guy J."/>
            <person name="Iotti M."/>
            <person name="Le Tacon F."/>
            <person name="Lindquist E.A."/>
            <person name="Lipzen A."/>
            <person name="Malagnac F."/>
            <person name="Mello A."/>
            <person name="Molinier V."/>
            <person name="Miyauchi S."/>
            <person name="Poulain J."/>
            <person name="Riccioni C."/>
            <person name="Rubini A."/>
            <person name="Sitrit Y."/>
            <person name="Splivallo R."/>
            <person name="Traeger S."/>
            <person name="Wang M."/>
            <person name="Zifcakova L."/>
            <person name="Wipf D."/>
            <person name="Zambonelli A."/>
            <person name="Paolocci F."/>
            <person name="Nowrousian M."/>
            <person name="Ottonello S."/>
            <person name="Baldrian P."/>
            <person name="Spatafora J.W."/>
            <person name="Henrissat B."/>
            <person name="Nagy L.G."/>
            <person name="Aury J.M."/>
            <person name="Wincker P."/>
            <person name="Grigoriev I.V."/>
            <person name="Bonfante P."/>
            <person name="Martin F.M."/>
        </authorList>
    </citation>
    <scope>NUCLEOTIDE SEQUENCE [LARGE SCALE GENOMIC DNA]</scope>
    <source>
        <strain evidence="3 4">CCBAS932</strain>
    </source>
</reference>
<feature type="region of interest" description="Disordered" evidence="1">
    <location>
        <begin position="139"/>
        <end position="158"/>
    </location>
</feature>
<gene>
    <name evidence="3" type="ORF">P167DRAFT_601966</name>
</gene>
<dbReference type="InterPro" id="IPR046539">
    <property type="entry name" value="DUF6604"/>
</dbReference>
<feature type="region of interest" description="Disordered" evidence="1">
    <location>
        <begin position="1"/>
        <end position="50"/>
    </location>
</feature>
<sequence>MSSPPSPSNIKRRQGKQERKGSSDSTASQPPSSPPSSKAAEDNPSKPQLVKIDSPAITVASLISLSELIAKSEKTIPKTVFRLFKYVINARTSAYQFWASIYAEDPDVEIKKANKAHKAFLDALNTAYKVLGGPEWEVREAEERKQKPGDEATDDNELANRFEGLKVDILSSDGEASDNPDKPAPQRVQRKNKKGKGKKKKPTAAPEPKPQQWPLEDFKLKDDPGAETEAVFGVFCFLKDMVDLRRDAASLWLQVAADELHIAIVAAEFPQFSSFDNLIQTFCRGDLEGSDGKLKFGRIGPLGTLETTAVDFREHFCICAYEDLRKFITDYRINRNGKPSPAYASLRWDPNLKLGKLSAQKRREWRSDFAMLWFYDFVNSYASTLLTRAFPPKTLETWDWSIENMGRQTRRMLWGPVEFVSEIATLAMKRKDAPLARLIKPHHVFQAQVMLDSMTAFRGWHLDVMIGVSVLPPRPWEQMFTEMDSFKSKCLKGANDLSHEYMVDQERYGDPRRHKYPIDEIQNIMTEIQLVLGDTMLSRAEGAPASRFEYVKPNGMWAYNPWLCGTGLAEAMNFVYDFGITAWDKSGLALCIFHLYNMLLATGHIPEGKFNITEDLLTVFESDLFTGGKRPKNNFFKSWMLAAGVKAQVLADPRKKRMNRGGNVLESGERMSSLYRRAEVRCFHRKSLLRALQDADWIPERLPKERIPIVNDTSAAQKERREKENLLFEVMRRPGNMPSDKVKIDHPEKTDEDFLIALRRALVLDVNGSIPNGSLNFLALLGFFMRVFEKLDEGTNYFPRPLGPPVGPTLELYNNVMKLALDLEVEGKSLGGNEVLEKMGNIFVKYVAGVELGDFVFVDWIVDVD</sequence>
<feature type="domain" description="DUF6604" evidence="2">
    <location>
        <begin position="22"/>
        <end position="266"/>
    </location>
</feature>
<feature type="compositionally biased region" description="Basic and acidic residues" evidence="1">
    <location>
        <begin position="139"/>
        <end position="150"/>
    </location>
</feature>
<evidence type="ECO:0000256" key="1">
    <source>
        <dbReference type="SAM" id="MobiDB-lite"/>
    </source>
</evidence>
<name>A0A3N4L1U0_9PEZI</name>
<organism evidence="3 4">
    <name type="scientific">Morchella conica CCBAS932</name>
    <dbReference type="NCBI Taxonomy" id="1392247"/>
    <lineage>
        <taxon>Eukaryota</taxon>
        <taxon>Fungi</taxon>
        <taxon>Dikarya</taxon>
        <taxon>Ascomycota</taxon>
        <taxon>Pezizomycotina</taxon>
        <taxon>Pezizomycetes</taxon>
        <taxon>Pezizales</taxon>
        <taxon>Morchellaceae</taxon>
        <taxon>Morchella</taxon>
    </lineage>
</organism>
<accession>A0A3N4L1U0</accession>
<protein>
    <recommendedName>
        <fullName evidence="2">DUF6604 domain-containing protein</fullName>
    </recommendedName>
</protein>
<dbReference type="AlphaFoldDB" id="A0A3N4L1U0"/>
<dbReference type="EMBL" id="ML119107">
    <property type="protein sequence ID" value="RPB16777.1"/>
    <property type="molecule type" value="Genomic_DNA"/>
</dbReference>
<dbReference type="Pfam" id="PF20253">
    <property type="entry name" value="DUF6604"/>
    <property type="match status" value="1"/>
</dbReference>
<dbReference type="OrthoDB" id="5339038at2759"/>
<evidence type="ECO:0000259" key="2">
    <source>
        <dbReference type="Pfam" id="PF20253"/>
    </source>
</evidence>
<proteinExistence type="predicted"/>
<feature type="compositionally biased region" description="Basic residues" evidence="1">
    <location>
        <begin position="188"/>
        <end position="202"/>
    </location>
</feature>
<dbReference type="PANTHER" id="PTHR38795:SF1">
    <property type="entry name" value="DUF6604 DOMAIN-CONTAINING PROTEIN"/>
    <property type="match status" value="1"/>
</dbReference>
<evidence type="ECO:0000313" key="3">
    <source>
        <dbReference type="EMBL" id="RPB16777.1"/>
    </source>
</evidence>
<evidence type="ECO:0000313" key="4">
    <source>
        <dbReference type="Proteomes" id="UP000277580"/>
    </source>
</evidence>